<evidence type="ECO:0000256" key="1">
    <source>
        <dbReference type="SAM" id="MobiDB-lite"/>
    </source>
</evidence>
<evidence type="ECO:0000313" key="2">
    <source>
        <dbReference type="EMBL" id="TFK12627.1"/>
    </source>
</evidence>
<name>A0A4D9EPA1_9SAUR</name>
<dbReference type="AlphaFoldDB" id="A0A4D9EPA1"/>
<protein>
    <submittedName>
        <fullName evidence="2">Leucine-rich repeat-containing protein 30</fullName>
    </submittedName>
</protein>
<reference evidence="2 3" key="2">
    <citation type="submission" date="2019-04" db="EMBL/GenBank/DDBJ databases">
        <title>The genome sequence of big-headed turtle.</title>
        <authorList>
            <person name="Gong S."/>
        </authorList>
    </citation>
    <scope>NUCLEOTIDE SEQUENCE [LARGE SCALE GENOMIC DNA]</scope>
    <source>
        <strain evidence="2">DO16091913</strain>
        <tissue evidence="2">Muscle</tissue>
    </source>
</reference>
<evidence type="ECO:0000313" key="3">
    <source>
        <dbReference type="Proteomes" id="UP000297703"/>
    </source>
</evidence>
<gene>
    <name evidence="2" type="ORF">DR999_PMT03960</name>
</gene>
<reference evidence="2 3" key="1">
    <citation type="submission" date="2019-04" db="EMBL/GenBank/DDBJ databases">
        <title>Draft genome of the big-headed turtle Platysternon megacephalum.</title>
        <authorList>
            <person name="Gong S."/>
        </authorList>
    </citation>
    <scope>NUCLEOTIDE SEQUENCE [LARGE SCALE GENOMIC DNA]</scope>
    <source>
        <strain evidence="2">DO16091913</strain>
        <tissue evidence="2">Muscle</tissue>
    </source>
</reference>
<sequence>MPSPLWPSCRPTPGGGGWAPLVSPPVPRCNKLLASATEQDAARVRSAATVPPEVLKIGSSC</sequence>
<keyword evidence="3" id="KW-1185">Reference proteome</keyword>
<dbReference type="Proteomes" id="UP000297703">
    <property type="component" value="Unassembled WGS sequence"/>
</dbReference>
<dbReference type="EMBL" id="QXTE01000020">
    <property type="protein sequence ID" value="TFK12627.1"/>
    <property type="molecule type" value="Genomic_DNA"/>
</dbReference>
<accession>A0A4D9EPA1</accession>
<organism evidence="2 3">
    <name type="scientific">Platysternon megacephalum</name>
    <name type="common">big-headed turtle</name>
    <dbReference type="NCBI Taxonomy" id="55544"/>
    <lineage>
        <taxon>Eukaryota</taxon>
        <taxon>Metazoa</taxon>
        <taxon>Chordata</taxon>
        <taxon>Craniata</taxon>
        <taxon>Vertebrata</taxon>
        <taxon>Euteleostomi</taxon>
        <taxon>Archelosauria</taxon>
        <taxon>Testudinata</taxon>
        <taxon>Testudines</taxon>
        <taxon>Cryptodira</taxon>
        <taxon>Durocryptodira</taxon>
        <taxon>Testudinoidea</taxon>
        <taxon>Platysternidae</taxon>
        <taxon>Platysternon</taxon>
    </lineage>
</organism>
<comment type="caution">
    <text evidence="2">The sequence shown here is derived from an EMBL/GenBank/DDBJ whole genome shotgun (WGS) entry which is preliminary data.</text>
</comment>
<proteinExistence type="predicted"/>
<feature type="region of interest" description="Disordered" evidence="1">
    <location>
        <begin position="1"/>
        <end position="21"/>
    </location>
</feature>